<evidence type="ECO:0000259" key="1">
    <source>
        <dbReference type="Pfam" id="PF05685"/>
    </source>
</evidence>
<dbReference type="RefSeq" id="WP_303539437.1">
    <property type="nucleotide sequence ID" value="NZ_JAUOTP010000001.1"/>
</dbReference>
<dbReference type="GO" id="GO:0004519">
    <property type="term" value="F:endonuclease activity"/>
    <property type="evidence" value="ECO:0007669"/>
    <property type="project" value="UniProtKB-KW"/>
</dbReference>
<dbReference type="Proteomes" id="UP001169764">
    <property type="component" value="Unassembled WGS sequence"/>
</dbReference>
<evidence type="ECO:0000313" key="3">
    <source>
        <dbReference type="Proteomes" id="UP001169764"/>
    </source>
</evidence>
<dbReference type="Pfam" id="PF05685">
    <property type="entry name" value="Uma2"/>
    <property type="match status" value="1"/>
</dbReference>
<comment type="caution">
    <text evidence="2">The sequence shown here is derived from an EMBL/GenBank/DDBJ whole genome shotgun (WGS) entry which is preliminary data.</text>
</comment>
<keyword evidence="3" id="KW-1185">Reference proteome</keyword>
<feature type="domain" description="Putative restriction endonuclease" evidence="1">
    <location>
        <begin position="20"/>
        <end position="177"/>
    </location>
</feature>
<proteinExistence type="predicted"/>
<sequence>MAELAALVTTPTLVPLTLGDYLRLDEAGAFEDYGKTELIEGQIYYMNAQHRPHARVKSDLFVQLALALRSLEADVRALVEASIAVPPHNAPEPDIVLTDAADGTGLVPLDSVRLVIEVSETTLSNDLGRKAKLYARHGIAEYWVVDVTARVFHQMWRPEVDAYTKDRIVPFGYDLRAETITGLLVATGDL</sequence>
<dbReference type="InterPro" id="IPR011335">
    <property type="entry name" value="Restrct_endonuc-II-like"/>
</dbReference>
<gene>
    <name evidence="2" type="ORF">Q4F19_01870</name>
</gene>
<dbReference type="PANTHER" id="PTHR35400">
    <property type="entry name" value="SLR1083 PROTEIN"/>
    <property type="match status" value="1"/>
</dbReference>
<dbReference type="PANTHER" id="PTHR35400:SF3">
    <property type="entry name" value="SLL1072 PROTEIN"/>
    <property type="match status" value="1"/>
</dbReference>
<keyword evidence="2" id="KW-0378">Hydrolase</keyword>
<protein>
    <submittedName>
        <fullName evidence="2">Uma2 family endonuclease</fullName>
    </submittedName>
</protein>
<organism evidence="2 3">
    <name type="scientific">Sphingomonas natans</name>
    <dbReference type="NCBI Taxonomy" id="3063330"/>
    <lineage>
        <taxon>Bacteria</taxon>
        <taxon>Pseudomonadati</taxon>
        <taxon>Pseudomonadota</taxon>
        <taxon>Alphaproteobacteria</taxon>
        <taxon>Sphingomonadales</taxon>
        <taxon>Sphingomonadaceae</taxon>
        <taxon>Sphingomonas</taxon>
    </lineage>
</organism>
<dbReference type="EMBL" id="JAUOTP010000001">
    <property type="protein sequence ID" value="MDO6413118.1"/>
    <property type="molecule type" value="Genomic_DNA"/>
</dbReference>
<keyword evidence="2" id="KW-0540">Nuclease</keyword>
<dbReference type="InterPro" id="IPR012296">
    <property type="entry name" value="Nuclease_put_TT1808"/>
</dbReference>
<name>A0ABT8Y483_9SPHN</name>
<dbReference type="InterPro" id="IPR008538">
    <property type="entry name" value="Uma2"/>
</dbReference>
<reference evidence="2" key="1">
    <citation type="submission" date="2023-07" db="EMBL/GenBank/DDBJ databases">
        <authorList>
            <person name="Kim M."/>
        </authorList>
    </citation>
    <scope>NUCLEOTIDE SEQUENCE</scope>
    <source>
        <strain evidence="2">BIUV-7</strain>
    </source>
</reference>
<accession>A0ABT8Y483</accession>
<dbReference type="Gene3D" id="3.90.1570.10">
    <property type="entry name" value="tt1808, chain A"/>
    <property type="match status" value="1"/>
</dbReference>
<dbReference type="SUPFAM" id="SSF52980">
    <property type="entry name" value="Restriction endonuclease-like"/>
    <property type="match status" value="1"/>
</dbReference>
<keyword evidence="2" id="KW-0255">Endonuclease</keyword>
<evidence type="ECO:0000313" key="2">
    <source>
        <dbReference type="EMBL" id="MDO6413118.1"/>
    </source>
</evidence>
<dbReference type="CDD" id="cd06260">
    <property type="entry name" value="DUF820-like"/>
    <property type="match status" value="1"/>
</dbReference>